<dbReference type="InterPro" id="IPR043573">
    <property type="entry name" value="Fig4-like"/>
</dbReference>
<organism evidence="6 7">
    <name type="scientific">Dinothrombium tinctorium</name>
    <dbReference type="NCBI Taxonomy" id="1965070"/>
    <lineage>
        <taxon>Eukaryota</taxon>
        <taxon>Metazoa</taxon>
        <taxon>Ecdysozoa</taxon>
        <taxon>Arthropoda</taxon>
        <taxon>Chelicerata</taxon>
        <taxon>Arachnida</taxon>
        <taxon>Acari</taxon>
        <taxon>Acariformes</taxon>
        <taxon>Trombidiformes</taxon>
        <taxon>Prostigmata</taxon>
        <taxon>Anystina</taxon>
        <taxon>Parasitengona</taxon>
        <taxon>Trombidioidea</taxon>
        <taxon>Trombidiidae</taxon>
        <taxon>Dinothrombium</taxon>
    </lineage>
</organism>
<dbReference type="InterPro" id="IPR002013">
    <property type="entry name" value="SAC_dom"/>
</dbReference>
<evidence type="ECO:0000256" key="2">
    <source>
        <dbReference type="ARBA" id="ARBA00022801"/>
    </source>
</evidence>
<comment type="subcellular location">
    <subcellularLocation>
        <location evidence="1">Endomembrane system</location>
    </subcellularLocation>
</comment>
<dbReference type="GO" id="GO:0043813">
    <property type="term" value="F:phosphatidylinositol-3,5-bisphosphate 5-phosphatase activity"/>
    <property type="evidence" value="ECO:0007669"/>
    <property type="project" value="InterPro"/>
</dbReference>
<dbReference type="EMBL" id="NCKU01000001">
    <property type="protein sequence ID" value="RWS18050.1"/>
    <property type="molecule type" value="Genomic_DNA"/>
</dbReference>
<dbReference type="GO" id="GO:0046856">
    <property type="term" value="P:phosphatidylinositol dephosphorylation"/>
    <property type="evidence" value="ECO:0007669"/>
    <property type="project" value="InterPro"/>
</dbReference>
<keyword evidence="3" id="KW-0472">Membrane</keyword>
<evidence type="ECO:0000256" key="4">
    <source>
        <dbReference type="SAM" id="MobiDB-lite"/>
    </source>
</evidence>
<evidence type="ECO:0000313" key="7">
    <source>
        <dbReference type="Proteomes" id="UP000285301"/>
    </source>
</evidence>
<dbReference type="OrthoDB" id="405996at2759"/>
<protein>
    <recommendedName>
        <fullName evidence="5">SAC domain-containing protein</fullName>
    </recommendedName>
</protein>
<feature type="compositionally biased region" description="Low complexity" evidence="4">
    <location>
        <begin position="738"/>
        <end position="754"/>
    </location>
</feature>
<evidence type="ECO:0000313" key="6">
    <source>
        <dbReference type="EMBL" id="RWS18050.1"/>
    </source>
</evidence>
<keyword evidence="7" id="KW-1185">Reference proteome</keyword>
<dbReference type="Proteomes" id="UP000285301">
    <property type="component" value="Unassembled WGS sequence"/>
</dbReference>
<dbReference type="STRING" id="1965070.A0A443RS53"/>
<evidence type="ECO:0000256" key="3">
    <source>
        <dbReference type="ARBA" id="ARBA00023136"/>
    </source>
</evidence>
<dbReference type="GO" id="GO:0012505">
    <property type="term" value="C:endomembrane system"/>
    <property type="evidence" value="ECO:0007669"/>
    <property type="project" value="UniProtKB-SubCell"/>
</dbReference>
<gene>
    <name evidence="6" type="ORF">B4U79_03976</name>
</gene>
<evidence type="ECO:0000256" key="1">
    <source>
        <dbReference type="ARBA" id="ARBA00004308"/>
    </source>
</evidence>
<name>A0A443RS53_9ACAR</name>
<dbReference type="PANTHER" id="PTHR45738:SF5">
    <property type="entry name" value="POLYPHOSPHOINOSITIDE PHOSPHATASE"/>
    <property type="match status" value="1"/>
</dbReference>
<sequence length="899" mass="104118">MEARHKSGEREAFEMQTPSIKINWVQKFVVYETKARFLVVGSNNTKSRLRVLKIDRTEPRELVIIDDRVEYTHQEIEDLLKRVDYGNRMKNKSASGIIRKIPAYGIFGFVRFLEGYYMILITKRRRIAQMGSHAIYKIEDTCMVYIPHAPEKSNPDESRYLKMFNSVDLKSNFYFSYNYDLTHTLQYNLTPFSETHHKMSSDKTLWESKLEKEVKPQTHGSRTKPNMKFVWNEHMLNCVDIHPDWILYVVHGFVCQGNISVFGRPYLLTLIARRSQKFAGTRFLKRGANCQGDVGNEVETEQILADGGISSFKKGRFTSFVQMRGSIPSHWSQDISKIVPKPTITLDIVDPFHRTAGLHFNRLLSHYGSPVILLNLVKKKEQKPHESVLYNEIVNTISYLNQFLPPKHRIEHIGFDMARMNKRKDVNVMNKLSNIAYYVLKRIGIFQNWPNYLREKLKKSRINLEIGGHQFETGNSIQTGIVRVNCVDCLDRTNTAQFALAKCALAFQFYALGAIEKPVLQFETESVRLLEELYEIHGDTLALQYGGSQLVHRIKTYRKIAPLTSHSRDIMQTLSRYYSNTFSDWEKQNAINLFLGVFKPYENPDIRLWDLSTDYYFHNSRSMGKFERITKPLTQWWDEEVAVCLPRAAIEVFKTCSSKFECIYSSRDDEGESKDEFYEHYKPYELTIFADTLMFQMPHTERENSNISFSPFCVRSSRLNKRKESLNSTNNLLHPNPSLSGNASTSSASSSASELESDYSDDEVSHYCNDLKKEASSSSSSSNNSPMKKAHFDFAISSHIYGTIIEKPALKDQKLYEKYVKIGNIAEGKVETKSYLDLWSDKQNFNITMNSPFEIKEPTVSNQNLKVYEEYIDIGLKGPSKPSNETIKLYKKYADFFQT</sequence>
<dbReference type="PANTHER" id="PTHR45738">
    <property type="entry name" value="POLYPHOSPHOINOSITIDE PHOSPHATASE"/>
    <property type="match status" value="1"/>
</dbReference>
<comment type="caution">
    <text evidence="6">The sequence shown here is derived from an EMBL/GenBank/DDBJ whole genome shotgun (WGS) entry which is preliminary data.</text>
</comment>
<dbReference type="Pfam" id="PF02383">
    <property type="entry name" value="Syja_N"/>
    <property type="match status" value="1"/>
</dbReference>
<proteinExistence type="predicted"/>
<dbReference type="AlphaFoldDB" id="A0A443RS53"/>
<dbReference type="PROSITE" id="PS50275">
    <property type="entry name" value="SAC"/>
    <property type="match status" value="1"/>
</dbReference>
<evidence type="ECO:0000259" key="5">
    <source>
        <dbReference type="PROSITE" id="PS50275"/>
    </source>
</evidence>
<feature type="domain" description="SAC" evidence="5">
    <location>
        <begin position="164"/>
        <end position="547"/>
    </location>
</feature>
<reference evidence="6 7" key="1">
    <citation type="journal article" date="2018" name="Gigascience">
        <title>Genomes of trombidid mites reveal novel predicted allergens and laterally-transferred genes associated with secondary metabolism.</title>
        <authorList>
            <person name="Dong X."/>
            <person name="Chaisiri K."/>
            <person name="Xia D."/>
            <person name="Armstrong S.D."/>
            <person name="Fang Y."/>
            <person name="Donnelly M.J."/>
            <person name="Kadowaki T."/>
            <person name="McGarry J.W."/>
            <person name="Darby A.C."/>
            <person name="Makepeace B.L."/>
        </authorList>
    </citation>
    <scope>NUCLEOTIDE SEQUENCE [LARGE SCALE GENOMIC DNA]</scope>
    <source>
        <strain evidence="6">UoL-WK</strain>
    </source>
</reference>
<feature type="region of interest" description="Disordered" evidence="4">
    <location>
        <begin position="727"/>
        <end position="755"/>
    </location>
</feature>
<accession>A0A443RS53</accession>
<keyword evidence="2" id="KW-0378">Hydrolase</keyword>